<reference evidence="2" key="1">
    <citation type="submission" date="2022-12" db="EMBL/GenBank/DDBJ databases">
        <authorList>
            <person name="Webb A."/>
        </authorList>
    </citation>
    <scope>NUCLEOTIDE SEQUENCE</scope>
    <source>
        <strain evidence="2">Pd1</strain>
    </source>
</reference>
<evidence type="ECO:0000313" key="2">
    <source>
        <dbReference type="EMBL" id="CAI5733371.1"/>
    </source>
</evidence>
<sequence length="94" mass="10814">MGTKKRQRSESFQAEQGGDDNARKQLAAFHARMFELPFEDSPLVASETLQKLHKTKHKTKIAGEDNTDDGEAFPMVKLNVNKKKNEKKKKWEQL</sequence>
<evidence type="ECO:0008006" key="4">
    <source>
        <dbReference type="Google" id="ProtNLM"/>
    </source>
</evidence>
<feature type="region of interest" description="Disordered" evidence="1">
    <location>
        <begin position="1"/>
        <end position="24"/>
    </location>
</feature>
<gene>
    <name evidence="2" type="ORF">PDE001_LOCUS5379</name>
</gene>
<protein>
    <recommendedName>
        <fullName evidence="4">Ribosome biogenesis protein NOP53</fullName>
    </recommendedName>
</protein>
<dbReference type="Proteomes" id="UP001162029">
    <property type="component" value="Unassembled WGS sequence"/>
</dbReference>
<evidence type="ECO:0000313" key="3">
    <source>
        <dbReference type="Proteomes" id="UP001162029"/>
    </source>
</evidence>
<evidence type="ECO:0000256" key="1">
    <source>
        <dbReference type="SAM" id="MobiDB-lite"/>
    </source>
</evidence>
<dbReference type="EMBL" id="CANTFM010000998">
    <property type="protein sequence ID" value="CAI5733371.1"/>
    <property type="molecule type" value="Genomic_DNA"/>
</dbReference>
<dbReference type="AlphaFoldDB" id="A0AAV0UDU5"/>
<organism evidence="2 3">
    <name type="scientific">Peronospora destructor</name>
    <dbReference type="NCBI Taxonomy" id="86335"/>
    <lineage>
        <taxon>Eukaryota</taxon>
        <taxon>Sar</taxon>
        <taxon>Stramenopiles</taxon>
        <taxon>Oomycota</taxon>
        <taxon>Peronosporomycetes</taxon>
        <taxon>Peronosporales</taxon>
        <taxon>Peronosporaceae</taxon>
        <taxon>Peronospora</taxon>
    </lineage>
</organism>
<name>A0AAV0UDU5_9STRA</name>
<comment type="caution">
    <text evidence="2">The sequence shown here is derived from an EMBL/GenBank/DDBJ whole genome shotgun (WGS) entry which is preliminary data.</text>
</comment>
<keyword evidence="3" id="KW-1185">Reference proteome</keyword>
<proteinExistence type="predicted"/>
<accession>A0AAV0UDU5</accession>